<protein>
    <submittedName>
        <fullName evidence="2">Uncharacterized protein</fullName>
    </submittedName>
</protein>
<feature type="compositionally biased region" description="Basic and acidic residues" evidence="1">
    <location>
        <begin position="67"/>
        <end position="80"/>
    </location>
</feature>
<proteinExistence type="predicted"/>
<feature type="compositionally biased region" description="Basic and acidic residues" evidence="1">
    <location>
        <begin position="171"/>
        <end position="188"/>
    </location>
</feature>
<dbReference type="AlphaFoldDB" id="A0AAN8X1C9"/>
<gene>
    <name evidence="2" type="ORF">SK128_005981</name>
</gene>
<accession>A0AAN8X1C9</accession>
<feature type="region of interest" description="Disordered" evidence="1">
    <location>
        <begin position="130"/>
        <end position="190"/>
    </location>
</feature>
<evidence type="ECO:0000313" key="2">
    <source>
        <dbReference type="EMBL" id="KAK7075867.1"/>
    </source>
</evidence>
<dbReference type="EMBL" id="JAXCGZ010010045">
    <property type="protein sequence ID" value="KAK7075867.1"/>
    <property type="molecule type" value="Genomic_DNA"/>
</dbReference>
<feature type="region of interest" description="Disordered" evidence="1">
    <location>
        <begin position="1"/>
        <end position="110"/>
    </location>
</feature>
<feature type="compositionally biased region" description="Low complexity" evidence="1">
    <location>
        <begin position="7"/>
        <end position="16"/>
    </location>
</feature>
<reference evidence="2 3" key="1">
    <citation type="submission" date="2023-11" db="EMBL/GenBank/DDBJ databases">
        <title>Halocaridina rubra genome assembly.</title>
        <authorList>
            <person name="Smith C."/>
        </authorList>
    </citation>
    <scope>NUCLEOTIDE SEQUENCE [LARGE SCALE GENOMIC DNA]</scope>
    <source>
        <strain evidence="2">EP-1</strain>
        <tissue evidence="2">Whole</tissue>
    </source>
</reference>
<name>A0AAN8X1C9_HALRR</name>
<feature type="compositionally biased region" description="Gly residues" evidence="1">
    <location>
        <begin position="17"/>
        <end position="31"/>
    </location>
</feature>
<feature type="non-terminal residue" evidence="2">
    <location>
        <position position="1"/>
    </location>
</feature>
<evidence type="ECO:0000313" key="3">
    <source>
        <dbReference type="Proteomes" id="UP001381693"/>
    </source>
</evidence>
<comment type="caution">
    <text evidence="2">The sequence shown here is derived from an EMBL/GenBank/DDBJ whole genome shotgun (WGS) entry which is preliminary data.</text>
</comment>
<organism evidence="2 3">
    <name type="scientific">Halocaridina rubra</name>
    <name type="common">Hawaiian red shrimp</name>
    <dbReference type="NCBI Taxonomy" id="373956"/>
    <lineage>
        <taxon>Eukaryota</taxon>
        <taxon>Metazoa</taxon>
        <taxon>Ecdysozoa</taxon>
        <taxon>Arthropoda</taxon>
        <taxon>Crustacea</taxon>
        <taxon>Multicrustacea</taxon>
        <taxon>Malacostraca</taxon>
        <taxon>Eumalacostraca</taxon>
        <taxon>Eucarida</taxon>
        <taxon>Decapoda</taxon>
        <taxon>Pleocyemata</taxon>
        <taxon>Caridea</taxon>
        <taxon>Atyoidea</taxon>
        <taxon>Atyidae</taxon>
        <taxon>Halocaridina</taxon>
    </lineage>
</organism>
<sequence length="211" mass="24115">QNMGDWRSGYNSDGNSSDGGGGRWGGDYGWGGKDKDSSPSSDGRGGRYFRKSSSSSSSNKDAYATYTKDDGFSLKDEETGRGWGGFDDDDDNKSDKYDLKSNNSSDGKSFDVFKHSLEWKDGEQEFKDEEANFSVDSELEKEDVWRRPRRKSSSSDEGRKSRRSWRSTSSSEREFKNKRNQEWRKSRSEQYYPDVVSHSNEKVSWCCCILM</sequence>
<keyword evidence="3" id="KW-1185">Reference proteome</keyword>
<dbReference type="Proteomes" id="UP001381693">
    <property type="component" value="Unassembled WGS sequence"/>
</dbReference>
<evidence type="ECO:0000256" key="1">
    <source>
        <dbReference type="SAM" id="MobiDB-lite"/>
    </source>
</evidence>